<gene>
    <name evidence="1" type="ORF">MG293_006856</name>
</gene>
<dbReference type="EMBL" id="JAKZEL010000006">
    <property type="protein sequence ID" value="KAI4542730.1"/>
    <property type="molecule type" value="Genomic_DNA"/>
</dbReference>
<organism evidence="1 2">
    <name type="scientific">Ovis ammon polii</name>
    <dbReference type="NCBI Taxonomy" id="230172"/>
    <lineage>
        <taxon>Eukaryota</taxon>
        <taxon>Metazoa</taxon>
        <taxon>Chordata</taxon>
        <taxon>Craniata</taxon>
        <taxon>Vertebrata</taxon>
        <taxon>Euteleostomi</taxon>
        <taxon>Mammalia</taxon>
        <taxon>Eutheria</taxon>
        <taxon>Laurasiatheria</taxon>
        <taxon>Artiodactyla</taxon>
        <taxon>Ruminantia</taxon>
        <taxon>Pecora</taxon>
        <taxon>Bovidae</taxon>
        <taxon>Caprinae</taxon>
        <taxon>Ovis</taxon>
    </lineage>
</organism>
<dbReference type="Proteomes" id="UP001214576">
    <property type="component" value="Unassembled WGS sequence"/>
</dbReference>
<keyword evidence="2" id="KW-1185">Reference proteome</keyword>
<comment type="caution">
    <text evidence="1">The sequence shown here is derived from an EMBL/GenBank/DDBJ whole genome shotgun (WGS) entry which is preliminary data.</text>
</comment>
<evidence type="ECO:0000313" key="2">
    <source>
        <dbReference type="Proteomes" id="UP001214576"/>
    </source>
</evidence>
<accession>A0AAD4UER6</accession>
<sequence length="267" mass="30375">MLLRNQRIQSDPGSERELRAVEIRRHSRANAFNVFLFSEGPLPYGWSLSAEEEEKNKSDNLQSKAWISRQCNLFDTHPLSSAAFPGKPKKLCRCSSEFLVTLSPFNSEYQLLKFSDDGALFSCGMQWIPSHSAVVLRLGTVILRSYSSLYLVPASLEPGAVDHPDTLPLSYMQKKRERKMDQHLVSPQAPPHLLISSLTVSWVEMGYDRVGNAQVLCLFVTVENLLPLFSWSTVLFRELVLSPLDRYNSQYIDVSTSSLLLLWFMQQ</sequence>
<protein>
    <submittedName>
        <fullName evidence="1">Uncharacterized protein</fullName>
    </submittedName>
</protein>
<reference evidence="1" key="1">
    <citation type="submission" date="2022-03" db="EMBL/GenBank/DDBJ databases">
        <title>Genomic analyses of argali, domestic sheep and their hybrids provide insights into chromosomal evolution, heterosis and genetic basis of agronomic traits.</title>
        <authorList>
            <person name="Li M."/>
        </authorList>
    </citation>
    <scope>NUCLEOTIDE SEQUENCE</scope>
    <source>
        <strain evidence="1">CAU-MHL-2022a</strain>
        <tissue evidence="1">Skin</tissue>
    </source>
</reference>
<evidence type="ECO:0000313" key="1">
    <source>
        <dbReference type="EMBL" id="KAI4542730.1"/>
    </source>
</evidence>
<proteinExistence type="predicted"/>
<name>A0AAD4UER6_OVIAM</name>
<dbReference type="AlphaFoldDB" id="A0AAD4UER6"/>